<dbReference type="PRINTS" id="PR00385">
    <property type="entry name" value="P450"/>
</dbReference>
<evidence type="ECO:0000256" key="2">
    <source>
        <dbReference type="ARBA" id="ARBA00022617"/>
    </source>
</evidence>
<dbReference type="EC" id="1.14.-.-" evidence="9"/>
<evidence type="ECO:0000313" key="9">
    <source>
        <dbReference type="EMBL" id="ASO20749.1"/>
    </source>
</evidence>
<evidence type="ECO:0000256" key="8">
    <source>
        <dbReference type="SAM" id="MobiDB-lite"/>
    </source>
</evidence>
<keyword evidence="6 7" id="KW-0503">Monooxygenase</keyword>
<comment type="similarity">
    <text evidence="1 7">Belongs to the cytochrome P450 family.</text>
</comment>
<keyword evidence="4 7" id="KW-0560">Oxidoreductase</keyword>
<evidence type="ECO:0000313" key="10">
    <source>
        <dbReference type="Proteomes" id="UP000204221"/>
    </source>
</evidence>
<dbReference type="Pfam" id="PF00067">
    <property type="entry name" value="p450"/>
    <property type="match status" value="1"/>
</dbReference>
<evidence type="ECO:0000256" key="3">
    <source>
        <dbReference type="ARBA" id="ARBA00022723"/>
    </source>
</evidence>
<dbReference type="SUPFAM" id="SSF48264">
    <property type="entry name" value="Cytochrome P450"/>
    <property type="match status" value="1"/>
</dbReference>
<organism evidence="9 10">
    <name type="scientific">Actinoalloteichus hoggarensis</name>
    <dbReference type="NCBI Taxonomy" id="1470176"/>
    <lineage>
        <taxon>Bacteria</taxon>
        <taxon>Bacillati</taxon>
        <taxon>Actinomycetota</taxon>
        <taxon>Actinomycetes</taxon>
        <taxon>Pseudonocardiales</taxon>
        <taxon>Pseudonocardiaceae</taxon>
        <taxon>Actinoalloteichus</taxon>
    </lineage>
</organism>
<dbReference type="PANTHER" id="PTHR46696">
    <property type="entry name" value="P450, PUTATIVE (EUROFUNG)-RELATED"/>
    <property type="match status" value="1"/>
</dbReference>
<dbReference type="InterPro" id="IPR001128">
    <property type="entry name" value="Cyt_P450"/>
</dbReference>
<dbReference type="CDD" id="cd11030">
    <property type="entry name" value="CYP105-like"/>
    <property type="match status" value="1"/>
</dbReference>
<accession>A0A221W5C1</accession>
<dbReference type="FunFam" id="1.10.630.10:FF:000018">
    <property type="entry name" value="Cytochrome P450 monooxygenase"/>
    <property type="match status" value="1"/>
</dbReference>
<dbReference type="GO" id="GO:0005506">
    <property type="term" value="F:iron ion binding"/>
    <property type="evidence" value="ECO:0007669"/>
    <property type="project" value="InterPro"/>
</dbReference>
<proteinExistence type="inferred from homology"/>
<evidence type="ECO:0000256" key="6">
    <source>
        <dbReference type="ARBA" id="ARBA00023033"/>
    </source>
</evidence>
<dbReference type="InterPro" id="IPR036396">
    <property type="entry name" value="Cyt_P450_sf"/>
</dbReference>
<dbReference type="InterPro" id="IPR002397">
    <property type="entry name" value="Cyt_P450_B"/>
</dbReference>
<feature type="region of interest" description="Disordered" evidence="8">
    <location>
        <begin position="1"/>
        <end position="25"/>
    </location>
</feature>
<dbReference type="OrthoDB" id="3664945at2"/>
<dbReference type="GO" id="GO:0020037">
    <property type="term" value="F:heme binding"/>
    <property type="evidence" value="ECO:0007669"/>
    <property type="project" value="InterPro"/>
</dbReference>
<dbReference type="RefSeq" id="WP_093942032.1">
    <property type="nucleotide sequence ID" value="NZ_CP022521.1"/>
</dbReference>
<name>A0A221W5C1_9PSEU</name>
<dbReference type="InterPro" id="IPR017972">
    <property type="entry name" value="Cyt_P450_CS"/>
</dbReference>
<dbReference type="Gene3D" id="1.10.630.10">
    <property type="entry name" value="Cytochrome P450"/>
    <property type="match status" value="1"/>
</dbReference>
<dbReference type="PRINTS" id="PR00359">
    <property type="entry name" value="BP450"/>
</dbReference>
<reference evidence="9 10" key="1">
    <citation type="submission" date="2017-07" db="EMBL/GenBank/DDBJ databases">
        <title>Complete genome sequence of Actinoalloteichus hoggarensis DSM 45943, type strain of Actinoalloteichus hoggarensis.</title>
        <authorList>
            <person name="Ruckert C."/>
            <person name="Nouioui I."/>
            <person name="Willmese J."/>
            <person name="van Wezel G."/>
            <person name="Klenk H.-P."/>
            <person name="Kalinowski J."/>
            <person name="Zotchev S.B."/>
        </authorList>
    </citation>
    <scope>NUCLEOTIDE SEQUENCE [LARGE SCALE GENOMIC DNA]</scope>
    <source>
        <strain evidence="9 10">DSM 45943</strain>
    </source>
</reference>
<keyword evidence="3 7" id="KW-0479">Metal-binding</keyword>
<evidence type="ECO:0000256" key="7">
    <source>
        <dbReference type="RuleBase" id="RU000461"/>
    </source>
</evidence>
<dbReference type="GO" id="GO:0016705">
    <property type="term" value="F:oxidoreductase activity, acting on paired donors, with incorporation or reduction of molecular oxygen"/>
    <property type="evidence" value="ECO:0007669"/>
    <property type="project" value="InterPro"/>
</dbReference>
<feature type="compositionally biased region" description="Pro residues" evidence="8">
    <location>
        <begin position="10"/>
        <end position="25"/>
    </location>
</feature>
<evidence type="ECO:0000256" key="4">
    <source>
        <dbReference type="ARBA" id="ARBA00023002"/>
    </source>
</evidence>
<dbReference type="GO" id="GO:0004497">
    <property type="term" value="F:monooxygenase activity"/>
    <property type="evidence" value="ECO:0007669"/>
    <property type="project" value="UniProtKB-KW"/>
</dbReference>
<keyword evidence="2 7" id="KW-0349">Heme</keyword>
<gene>
    <name evidence="9" type="ORF">AHOG_15615</name>
</gene>
<evidence type="ECO:0000256" key="1">
    <source>
        <dbReference type="ARBA" id="ARBA00010617"/>
    </source>
</evidence>
<dbReference type="EMBL" id="CP022521">
    <property type="protein sequence ID" value="ASO20749.1"/>
    <property type="molecule type" value="Genomic_DNA"/>
</dbReference>
<keyword evidence="5 7" id="KW-0408">Iron</keyword>
<dbReference type="AlphaFoldDB" id="A0A221W5C1"/>
<protein>
    <submittedName>
        <fullName evidence="9">Cytochrome P450-SU2</fullName>
        <ecNumber evidence="9">1.14.-.-</ecNumber>
    </submittedName>
</protein>
<dbReference type="PROSITE" id="PS00086">
    <property type="entry name" value="CYTOCHROME_P450"/>
    <property type="match status" value="1"/>
</dbReference>
<evidence type="ECO:0000256" key="5">
    <source>
        <dbReference type="ARBA" id="ARBA00023004"/>
    </source>
</evidence>
<dbReference type="Proteomes" id="UP000204221">
    <property type="component" value="Chromosome"/>
</dbReference>
<dbReference type="KEGG" id="ahg:AHOG_15615"/>
<keyword evidence="10" id="KW-1185">Reference proteome</keyword>
<dbReference type="PANTHER" id="PTHR46696:SF1">
    <property type="entry name" value="CYTOCHROME P450 YJIB-RELATED"/>
    <property type="match status" value="1"/>
</dbReference>
<sequence length="422" mass="45540">MSDLSVSPRPVAPPPVAPPPVAPPLPVAPPPDRPFALPAGLGALSAAAPVVRVSLLDGSQAWLVTRHAEARAVLGDHRRFSSVPTAPGYPRSGMVGGSTADTAVASLGFIRMDPPDHTRIRRMLTHEFMVRRIEELRPGIERIADELCDAMERAPRPVDLVADFALPLTSSVIGLLLGVPAADHPLFRDLTARANRIANTPREAARVLDELAGYLDELVAAKEREPGDDLLGRLVVERLRTGELSRPDLLAVAAVLLIGGFETTANMISLSALSLMRDPETAERLRREPALMKGAVTELLRFHGIIRNGPRRAVTEDVEIGGQRLAAGEGVIIAVSAANRDPEEFQDPDTVDVCRPNASRHVAFGFGVHQCLGQTLARLELQVALATLSRRFPAMRPAAPLARMRFRADMTIYGLHALPVIW</sequence>